<dbReference type="PROSITE" id="PS51257">
    <property type="entry name" value="PROKAR_LIPOPROTEIN"/>
    <property type="match status" value="1"/>
</dbReference>
<dbReference type="RefSeq" id="WP_289410206.1">
    <property type="nucleotide sequence ID" value="NZ_JAUCDY010000004.1"/>
</dbReference>
<reference evidence="2 3" key="1">
    <citation type="submission" date="2023-06" db="EMBL/GenBank/DDBJ databases">
        <title>Thiopseudomonas sp. CY1220 draft genome sequence.</title>
        <authorList>
            <person name="Zhao G."/>
            <person name="An M."/>
        </authorList>
    </citation>
    <scope>NUCLEOTIDE SEQUENCE [LARGE SCALE GENOMIC DNA]</scope>
    <source>
        <strain evidence="2 3">CY1220</strain>
    </source>
</reference>
<feature type="chain" id="PRO_5046863339" description="Lipoprotein" evidence="1">
    <location>
        <begin position="21"/>
        <end position="159"/>
    </location>
</feature>
<evidence type="ECO:0000256" key="1">
    <source>
        <dbReference type="SAM" id="SignalP"/>
    </source>
</evidence>
<name>A0ABT7SPX0_9GAMM</name>
<keyword evidence="3" id="KW-1185">Reference proteome</keyword>
<proteinExistence type="predicted"/>
<dbReference type="Proteomes" id="UP001241056">
    <property type="component" value="Unassembled WGS sequence"/>
</dbReference>
<evidence type="ECO:0000313" key="2">
    <source>
        <dbReference type="EMBL" id="MDM7857549.1"/>
    </source>
</evidence>
<keyword evidence="1" id="KW-0732">Signal</keyword>
<gene>
    <name evidence="2" type="ORF">QEZ41_04570</name>
</gene>
<organism evidence="2 3">
    <name type="scientific">Thiopseudomonas acetoxidans</name>
    <dbReference type="NCBI Taxonomy" id="3041622"/>
    <lineage>
        <taxon>Bacteria</taxon>
        <taxon>Pseudomonadati</taxon>
        <taxon>Pseudomonadota</taxon>
        <taxon>Gammaproteobacteria</taxon>
        <taxon>Pseudomonadales</taxon>
        <taxon>Pseudomonadaceae</taxon>
        <taxon>Thiopseudomonas</taxon>
    </lineage>
</organism>
<evidence type="ECO:0008006" key="4">
    <source>
        <dbReference type="Google" id="ProtNLM"/>
    </source>
</evidence>
<accession>A0ABT7SPX0</accession>
<feature type="signal peptide" evidence="1">
    <location>
        <begin position="1"/>
        <end position="20"/>
    </location>
</feature>
<comment type="caution">
    <text evidence="2">The sequence shown here is derived from an EMBL/GenBank/DDBJ whole genome shotgun (WGS) entry which is preliminary data.</text>
</comment>
<dbReference type="EMBL" id="JAUCDY010000004">
    <property type="protein sequence ID" value="MDM7857549.1"/>
    <property type="molecule type" value="Genomic_DNA"/>
</dbReference>
<protein>
    <recommendedName>
        <fullName evidence="4">Lipoprotein</fullName>
    </recommendedName>
</protein>
<sequence length="159" mass="18320">MLKRWLAFLAVLLLAGCAGQRTVPDFPQVESIWPLPVQLLVQVEQQQVEDYLLVIQEQHDGVRFSLFNPMGMPVARQVLQRGRWLAEGLLPPNQQAKQWFAAVLFALMVPEQAARLYPEAQISEQARALKAQWRVEYVSAEQFILYLDNQQKITVQHLQ</sequence>
<evidence type="ECO:0000313" key="3">
    <source>
        <dbReference type="Proteomes" id="UP001241056"/>
    </source>
</evidence>